<evidence type="ECO:0000256" key="2">
    <source>
        <dbReference type="SAM" id="SignalP"/>
    </source>
</evidence>
<dbReference type="EMBL" id="JAPTSV010000010">
    <property type="protein sequence ID" value="KAJ1523698.1"/>
    <property type="molecule type" value="Genomic_DNA"/>
</dbReference>
<reference evidence="4" key="1">
    <citation type="submission" date="2022-12" db="EMBL/GenBank/DDBJ databases">
        <title>Chromosome-level genome assembly of the bean flower thrips Megalurothrips usitatus.</title>
        <authorList>
            <person name="Ma L."/>
            <person name="Liu Q."/>
            <person name="Li H."/>
            <person name="Cai W."/>
        </authorList>
    </citation>
    <scope>NUCLEOTIDE SEQUENCE</scope>
    <source>
        <strain evidence="4">Cailab_2022a</strain>
    </source>
</reference>
<feature type="region of interest" description="Disordered" evidence="1">
    <location>
        <begin position="45"/>
        <end position="118"/>
    </location>
</feature>
<evidence type="ECO:0000313" key="4">
    <source>
        <dbReference type="EMBL" id="KAJ1523698.1"/>
    </source>
</evidence>
<dbReference type="Proteomes" id="UP001075354">
    <property type="component" value="Chromosome 10"/>
</dbReference>
<feature type="compositionally biased region" description="Basic and acidic residues" evidence="1">
    <location>
        <begin position="255"/>
        <end position="275"/>
    </location>
</feature>
<feature type="compositionally biased region" description="Basic and acidic residues" evidence="1">
    <location>
        <begin position="69"/>
        <end position="79"/>
    </location>
</feature>
<feature type="signal peptide" evidence="2">
    <location>
        <begin position="1"/>
        <end position="38"/>
    </location>
</feature>
<feature type="chain" id="PRO_5043552286" description="WAP domain-containing protein" evidence="2">
    <location>
        <begin position="39"/>
        <end position="559"/>
    </location>
</feature>
<organism evidence="4 5">
    <name type="scientific">Megalurothrips usitatus</name>
    <name type="common">bean blossom thrips</name>
    <dbReference type="NCBI Taxonomy" id="439358"/>
    <lineage>
        <taxon>Eukaryota</taxon>
        <taxon>Metazoa</taxon>
        <taxon>Ecdysozoa</taxon>
        <taxon>Arthropoda</taxon>
        <taxon>Hexapoda</taxon>
        <taxon>Insecta</taxon>
        <taxon>Pterygota</taxon>
        <taxon>Neoptera</taxon>
        <taxon>Paraneoptera</taxon>
        <taxon>Thysanoptera</taxon>
        <taxon>Terebrantia</taxon>
        <taxon>Thripoidea</taxon>
        <taxon>Thripidae</taxon>
        <taxon>Megalurothrips</taxon>
    </lineage>
</organism>
<feature type="compositionally biased region" description="Low complexity" evidence="1">
    <location>
        <begin position="93"/>
        <end position="104"/>
    </location>
</feature>
<accession>A0AAV7XGK7</accession>
<evidence type="ECO:0000259" key="3">
    <source>
        <dbReference type="Pfam" id="PF00095"/>
    </source>
</evidence>
<comment type="caution">
    <text evidence="4">The sequence shown here is derived from an EMBL/GenBank/DDBJ whole genome shotgun (WGS) entry which is preliminary data.</text>
</comment>
<proteinExistence type="predicted"/>
<dbReference type="Pfam" id="PF00095">
    <property type="entry name" value="WAP"/>
    <property type="match status" value="1"/>
</dbReference>
<dbReference type="GO" id="GO:0005576">
    <property type="term" value="C:extracellular region"/>
    <property type="evidence" value="ECO:0007669"/>
    <property type="project" value="InterPro"/>
</dbReference>
<keyword evidence="5" id="KW-1185">Reference proteome</keyword>
<dbReference type="GO" id="GO:0030414">
    <property type="term" value="F:peptidase inhibitor activity"/>
    <property type="evidence" value="ECO:0007669"/>
    <property type="project" value="InterPro"/>
</dbReference>
<name>A0AAV7XGK7_9NEOP</name>
<evidence type="ECO:0000256" key="1">
    <source>
        <dbReference type="SAM" id="MobiDB-lite"/>
    </source>
</evidence>
<feature type="domain" description="WAP" evidence="3">
    <location>
        <begin position="377"/>
        <end position="415"/>
    </location>
</feature>
<feature type="compositionally biased region" description="Pro residues" evidence="1">
    <location>
        <begin position="105"/>
        <end position="117"/>
    </location>
</feature>
<feature type="compositionally biased region" description="Acidic residues" evidence="1">
    <location>
        <begin position="244"/>
        <end position="254"/>
    </location>
</feature>
<gene>
    <name evidence="4" type="ORF">ONE63_001532</name>
</gene>
<dbReference type="InterPro" id="IPR008197">
    <property type="entry name" value="WAP_dom"/>
</dbReference>
<dbReference type="AlphaFoldDB" id="A0AAV7XGK7"/>
<feature type="compositionally biased region" description="Low complexity" evidence="1">
    <location>
        <begin position="189"/>
        <end position="202"/>
    </location>
</feature>
<protein>
    <recommendedName>
        <fullName evidence="3">WAP domain-containing protein</fullName>
    </recommendedName>
</protein>
<feature type="region of interest" description="Disordered" evidence="1">
    <location>
        <begin position="177"/>
        <end position="372"/>
    </location>
</feature>
<evidence type="ECO:0000313" key="5">
    <source>
        <dbReference type="Proteomes" id="UP001075354"/>
    </source>
</evidence>
<keyword evidence="2" id="KW-0732">Signal</keyword>
<feature type="compositionally biased region" description="Basic and acidic residues" evidence="1">
    <location>
        <begin position="212"/>
        <end position="228"/>
    </location>
</feature>
<sequence>MRACARCPPPGGPDVAALLAVVLVAALLVALEAGVVAAEDSPCVSPADHLGRQRRTTASLGTPATPEPADGHVSTEKHWTTAVVSDTPPTPDVSPEAAPAVPAVRDPPSPLTPPSAPTAPAIEVAVEPAPGPETVQRSAPGEAGGQVAAEPEFTAPTAGDAEAPLGVDDVVVDVETNNSLKDETEPPRRTTSAAARTPAGTRAPPPAVAKLQQERARRLERLQREMVERKRRARLRATTAGPLEDADLGEDDVDDGVREEPVADTRRHHDHGDKRQGRHPAGRQPAARTGGKHPEDAVSDEDAVGNKDRGGSPHHKKARPEHDRRGSHGSGKRARHQDPDDDDARSVEDNSLSDESWESGTGAATDASVSGEWGGLVCPTTEEVSIFSRQCQSDRDCKSVGEQCCKDRLGLRRCVLGVAPAMPDIPHEPFFGVIARVCPSPVDTYVEPWTITNCTTDDDCWPRVCCVDGPYAYCRTPQLEWEKLPGQRFVAPLRLLMSYLQCTPPPPPVFDLFPKPCRNTLDCFPNLCCQERGRKVCRPPKRSLLALMATLGQVRSCYS</sequence>